<evidence type="ECO:0000256" key="3">
    <source>
        <dbReference type="ARBA" id="ARBA00023012"/>
    </source>
</evidence>
<accession>A0AAV0N438</accession>
<dbReference type="AlphaFoldDB" id="A0AAV0N438"/>
<dbReference type="PROSITE" id="PS50110">
    <property type="entry name" value="RESPONSE_REGULATORY"/>
    <property type="match status" value="1"/>
</dbReference>
<evidence type="ECO:0000256" key="7">
    <source>
        <dbReference type="ARBA" id="ARBA00023242"/>
    </source>
</evidence>
<dbReference type="InterPro" id="IPR011006">
    <property type="entry name" value="CheY-like_superfamily"/>
</dbReference>
<dbReference type="GO" id="GO:0005634">
    <property type="term" value="C:nucleus"/>
    <property type="evidence" value="ECO:0007669"/>
    <property type="project" value="UniProtKB-SubCell"/>
</dbReference>
<dbReference type="InterPro" id="IPR010402">
    <property type="entry name" value="CCT_domain"/>
</dbReference>
<evidence type="ECO:0000259" key="11">
    <source>
        <dbReference type="PROSITE" id="PS50110"/>
    </source>
</evidence>
<keyword evidence="4" id="KW-0805">Transcription regulation</keyword>
<dbReference type="SMART" id="SM00448">
    <property type="entry name" value="REC"/>
    <property type="match status" value="1"/>
</dbReference>
<evidence type="ECO:0000256" key="9">
    <source>
        <dbReference type="PROSITE-ProRule" id="PRU00357"/>
    </source>
</evidence>
<dbReference type="CDD" id="cd17582">
    <property type="entry name" value="psREC_PRR"/>
    <property type="match status" value="1"/>
</dbReference>
<evidence type="ECO:0000313" key="13">
    <source>
        <dbReference type="EMBL" id="CAI0453257.1"/>
    </source>
</evidence>
<protein>
    <recommendedName>
        <fullName evidence="15">Two-component response regulator-like APRR5</fullName>
    </recommendedName>
</protein>
<evidence type="ECO:0000256" key="6">
    <source>
        <dbReference type="ARBA" id="ARBA00023163"/>
    </source>
</evidence>
<organism evidence="13 14">
    <name type="scientific">Linum tenue</name>
    <dbReference type="NCBI Taxonomy" id="586396"/>
    <lineage>
        <taxon>Eukaryota</taxon>
        <taxon>Viridiplantae</taxon>
        <taxon>Streptophyta</taxon>
        <taxon>Embryophyta</taxon>
        <taxon>Tracheophyta</taxon>
        <taxon>Spermatophyta</taxon>
        <taxon>Magnoliopsida</taxon>
        <taxon>eudicotyledons</taxon>
        <taxon>Gunneridae</taxon>
        <taxon>Pentapetalae</taxon>
        <taxon>rosids</taxon>
        <taxon>fabids</taxon>
        <taxon>Malpighiales</taxon>
        <taxon>Linaceae</taxon>
        <taxon>Linum</taxon>
    </lineage>
</organism>
<evidence type="ECO:0000259" key="12">
    <source>
        <dbReference type="PROSITE" id="PS51017"/>
    </source>
</evidence>
<sequence>MVELETSCSISSSGAAEEETEQRGGGGGGELLKKQSNGSGGNLEGREGGTEEDEEESQSDNQHRNQMSKRRRKKKQQQQQELRNIENSMNEVDDGGGGGGGSRSNGLMVRWERLLPRMVLRVLLVESDDSTRQIIAALLRKCSYRVAAVPDGLKAWELLKERPHNIDLILTEVDLPSISGYALLTLMMEHEICKNIPVIMMSKEDSISTVYKCMMRGAADYLVKPVRRNELRNLWQHVWRRHTQLSRENLPQDEATSENNVDHITGDVACAQKNKDFVEKGSEAQSSCTKPGVEAGSTGKFQDFLQPVGVEHVLDDTNCQRQEACEGSNQRVLVHENQGQERTNTDANTEACDTDGANFHREGINFMGAGTLDKSSQENIRSNFDTYPDLDLSLKSNHSCELALQLSEERHTLRQSTTSAFSRYIARPFQTQHSANACNQKELGIDSEINFSSVVGNTSSSPTPPAAGLHRTVSLPISQAKESEVGTSMPQQRLLFPVQTPSSEARNSDSNPVFMFPPFTYKQQSANHQEPHLRLSSESTALQNQDHKLDEWRRVSPMTDQTGSNSLCNGAINHFNSSMGYGSTSGSMSNAEQVGMVNGAPAAESTNEEGPFTHTPNSHHRSMLREAALNKFRLKRKERCFEKKVRYESRKKLAEQRPRVKGQFVRQAPVEAAPLEPE</sequence>
<comment type="caution">
    <text evidence="13">The sequence shown here is derived from an EMBL/GenBank/DDBJ whole genome shotgun (WGS) entry which is preliminary data.</text>
</comment>
<reference evidence="13" key="1">
    <citation type="submission" date="2022-08" db="EMBL/GenBank/DDBJ databases">
        <authorList>
            <person name="Gutierrez-Valencia J."/>
        </authorList>
    </citation>
    <scope>NUCLEOTIDE SEQUENCE</scope>
</reference>
<dbReference type="Proteomes" id="UP001154282">
    <property type="component" value="Unassembled WGS sequence"/>
</dbReference>
<keyword evidence="5" id="KW-0090">Biological rhythms</keyword>
<comment type="caution">
    <text evidence="8">Lacks conserved residue(s) required for the propagation of feature annotation.</text>
</comment>
<dbReference type="Pfam" id="PF00072">
    <property type="entry name" value="Response_reg"/>
    <property type="match status" value="1"/>
</dbReference>
<evidence type="ECO:0000256" key="10">
    <source>
        <dbReference type="SAM" id="MobiDB-lite"/>
    </source>
</evidence>
<evidence type="ECO:0000256" key="1">
    <source>
        <dbReference type="ARBA" id="ARBA00004123"/>
    </source>
</evidence>
<evidence type="ECO:0000256" key="5">
    <source>
        <dbReference type="ARBA" id="ARBA00023108"/>
    </source>
</evidence>
<dbReference type="InterPro" id="IPR001789">
    <property type="entry name" value="Sig_transdc_resp-reg_receiver"/>
</dbReference>
<dbReference type="GO" id="GO:0048511">
    <property type="term" value="P:rhythmic process"/>
    <property type="evidence" value="ECO:0007669"/>
    <property type="project" value="UniProtKB-KW"/>
</dbReference>
<dbReference type="PROSITE" id="PS51017">
    <property type="entry name" value="CCT"/>
    <property type="match status" value="1"/>
</dbReference>
<evidence type="ECO:0000313" key="14">
    <source>
        <dbReference type="Proteomes" id="UP001154282"/>
    </source>
</evidence>
<evidence type="ECO:0008006" key="15">
    <source>
        <dbReference type="Google" id="ProtNLM"/>
    </source>
</evidence>
<keyword evidence="14" id="KW-1185">Reference proteome</keyword>
<dbReference type="Pfam" id="PF06203">
    <property type="entry name" value="CCT"/>
    <property type="match status" value="1"/>
</dbReference>
<keyword evidence="7 9" id="KW-0539">Nucleus</keyword>
<dbReference type="EMBL" id="CAMGYJ010000007">
    <property type="protein sequence ID" value="CAI0453257.1"/>
    <property type="molecule type" value="Genomic_DNA"/>
</dbReference>
<gene>
    <name evidence="13" type="ORF">LITE_LOCUS31524</name>
</gene>
<name>A0AAV0N438_9ROSI</name>
<feature type="compositionally biased region" description="Basic residues" evidence="10">
    <location>
        <begin position="66"/>
        <end position="76"/>
    </location>
</feature>
<comment type="similarity">
    <text evidence="2">Belongs to the ARR-like family.</text>
</comment>
<feature type="compositionally biased region" description="Polar residues" evidence="10">
    <location>
        <begin position="81"/>
        <end position="90"/>
    </location>
</feature>
<feature type="region of interest" description="Disordered" evidence="10">
    <location>
        <begin position="601"/>
        <end position="620"/>
    </location>
</feature>
<feature type="domain" description="Response regulatory" evidence="11">
    <location>
        <begin position="121"/>
        <end position="239"/>
    </location>
</feature>
<dbReference type="PANTHER" id="PTHR43874:SF95">
    <property type="entry name" value="TWO-COMPONENT RESPONSE REGULATOR-LIKE APRR5"/>
    <property type="match status" value="1"/>
</dbReference>
<dbReference type="Gene3D" id="3.40.50.2300">
    <property type="match status" value="1"/>
</dbReference>
<dbReference type="InterPro" id="IPR045279">
    <property type="entry name" value="ARR-like"/>
</dbReference>
<dbReference type="SUPFAM" id="SSF52172">
    <property type="entry name" value="CheY-like"/>
    <property type="match status" value="1"/>
</dbReference>
<feature type="region of interest" description="Disordered" evidence="10">
    <location>
        <begin position="1"/>
        <end position="104"/>
    </location>
</feature>
<feature type="domain" description="CCT" evidence="12">
    <location>
        <begin position="625"/>
        <end position="667"/>
    </location>
</feature>
<dbReference type="GO" id="GO:0009736">
    <property type="term" value="P:cytokinin-activated signaling pathway"/>
    <property type="evidence" value="ECO:0007669"/>
    <property type="project" value="InterPro"/>
</dbReference>
<dbReference type="PANTHER" id="PTHR43874">
    <property type="entry name" value="TWO-COMPONENT RESPONSE REGULATOR"/>
    <property type="match status" value="1"/>
</dbReference>
<evidence type="ECO:0000256" key="8">
    <source>
        <dbReference type="PROSITE-ProRule" id="PRU00169"/>
    </source>
</evidence>
<proteinExistence type="inferred from homology"/>
<evidence type="ECO:0000256" key="2">
    <source>
        <dbReference type="ARBA" id="ARBA00010330"/>
    </source>
</evidence>
<keyword evidence="3" id="KW-0902">Two-component regulatory system</keyword>
<evidence type="ECO:0000256" key="4">
    <source>
        <dbReference type="ARBA" id="ARBA00023015"/>
    </source>
</evidence>
<feature type="region of interest" description="Disordered" evidence="10">
    <location>
        <begin position="651"/>
        <end position="678"/>
    </location>
</feature>
<comment type="subcellular location">
    <subcellularLocation>
        <location evidence="1 9">Nucleus</location>
    </subcellularLocation>
</comment>
<feature type="compositionally biased region" description="Polar residues" evidence="10">
    <location>
        <begin position="1"/>
        <end position="13"/>
    </location>
</feature>
<keyword evidence="6" id="KW-0804">Transcription</keyword>
<dbReference type="GO" id="GO:0000160">
    <property type="term" value="P:phosphorelay signal transduction system"/>
    <property type="evidence" value="ECO:0007669"/>
    <property type="project" value="UniProtKB-KW"/>
</dbReference>